<evidence type="ECO:0000256" key="1">
    <source>
        <dbReference type="ARBA" id="ARBA00010272"/>
    </source>
</evidence>
<proteinExistence type="inferred from homology"/>
<dbReference type="AlphaFoldDB" id="A0A3B1C0B0"/>
<gene>
    <name evidence="3" type="ORF">MNBD_NITROSPINAE01-737</name>
</gene>
<sequence>MKVIADISIVPMGVSASVSKYVKVAHQVLVDANLSARLCPYGTVVEGEYGDVTAAIELAMKAVFDMGVPRVTMTIKMGARVDKEQSAQDKLDAVLEK</sequence>
<dbReference type="PANTHER" id="PTHR33777">
    <property type="entry name" value="UPF0045 PROTEIN ECM15"/>
    <property type="match status" value="1"/>
</dbReference>
<evidence type="ECO:0000259" key="2">
    <source>
        <dbReference type="Pfam" id="PF01910"/>
    </source>
</evidence>
<dbReference type="InterPro" id="IPR029756">
    <property type="entry name" value="MTH1187/YkoF-like"/>
</dbReference>
<dbReference type="GO" id="GO:0005829">
    <property type="term" value="C:cytosol"/>
    <property type="evidence" value="ECO:0007669"/>
    <property type="project" value="TreeGrafter"/>
</dbReference>
<dbReference type="Pfam" id="PF01910">
    <property type="entry name" value="Thiamine_BP"/>
    <property type="match status" value="1"/>
</dbReference>
<protein>
    <recommendedName>
        <fullName evidence="2">Thiamine-binding protein domain-containing protein</fullName>
    </recommendedName>
</protein>
<dbReference type="EMBL" id="UOGC01000051">
    <property type="protein sequence ID" value="VAX17434.1"/>
    <property type="molecule type" value="Genomic_DNA"/>
</dbReference>
<dbReference type="SUPFAM" id="SSF89957">
    <property type="entry name" value="MTH1187/YkoF-like"/>
    <property type="match status" value="1"/>
</dbReference>
<evidence type="ECO:0000313" key="3">
    <source>
        <dbReference type="EMBL" id="VAX17434.1"/>
    </source>
</evidence>
<dbReference type="InterPro" id="IPR002767">
    <property type="entry name" value="Thiamine_BP"/>
</dbReference>
<name>A0A3B1C0B0_9ZZZZ</name>
<dbReference type="InterPro" id="IPR051614">
    <property type="entry name" value="UPF0045_domain"/>
</dbReference>
<dbReference type="Gene3D" id="3.30.70.930">
    <property type="match status" value="1"/>
</dbReference>
<reference evidence="3" key="1">
    <citation type="submission" date="2018-06" db="EMBL/GenBank/DDBJ databases">
        <authorList>
            <person name="Zhirakovskaya E."/>
        </authorList>
    </citation>
    <scope>NUCLEOTIDE SEQUENCE</scope>
</reference>
<accession>A0A3B1C0B0</accession>
<organism evidence="3">
    <name type="scientific">hydrothermal vent metagenome</name>
    <dbReference type="NCBI Taxonomy" id="652676"/>
    <lineage>
        <taxon>unclassified sequences</taxon>
        <taxon>metagenomes</taxon>
        <taxon>ecological metagenomes</taxon>
    </lineage>
</organism>
<feature type="domain" description="Thiamine-binding protein" evidence="2">
    <location>
        <begin position="5"/>
        <end position="94"/>
    </location>
</feature>
<dbReference type="PANTHER" id="PTHR33777:SF1">
    <property type="entry name" value="UPF0045 PROTEIN ECM15"/>
    <property type="match status" value="1"/>
</dbReference>
<comment type="similarity">
    <text evidence="1">Belongs to the UPF0045 family.</text>
</comment>
<dbReference type="NCBIfam" id="TIGR00106">
    <property type="entry name" value="MTH1187 family thiamine-binding protein"/>
    <property type="match status" value="1"/>
</dbReference>